<evidence type="ECO:0000256" key="4">
    <source>
        <dbReference type="ARBA" id="ARBA00022692"/>
    </source>
</evidence>
<feature type="domain" description="Ancillary SecYEG translocon subunit/Cell division coordinator CpoB TPR" evidence="9">
    <location>
        <begin position="41"/>
        <end position="205"/>
    </location>
</feature>
<keyword evidence="7" id="KW-0143">Chaperone</keyword>
<keyword evidence="3" id="KW-1003">Cell membrane</keyword>
<evidence type="ECO:0000256" key="6">
    <source>
        <dbReference type="ARBA" id="ARBA00023136"/>
    </source>
</evidence>
<keyword evidence="11" id="KW-1185">Reference proteome</keyword>
<protein>
    <recommendedName>
        <fullName evidence="9">Ancillary SecYEG translocon subunit/Cell division coordinator CpoB TPR domain-containing protein</fullName>
    </recommendedName>
</protein>
<organism evidence="10 11">
    <name type="scientific">Novosphingobium fluoreni</name>
    <dbReference type="NCBI Taxonomy" id="1391222"/>
    <lineage>
        <taxon>Bacteria</taxon>
        <taxon>Pseudomonadati</taxon>
        <taxon>Pseudomonadota</taxon>
        <taxon>Alphaproteobacteria</taxon>
        <taxon>Sphingomonadales</taxon>
        <taxon>Sphingomonadaceae</taxon>
        <taxon>Novosphingobium</taxon>
    </lineage>
</organism>
<keyword evidence="4 8" id="KW-0812">Transmembrane</keyword>
<proteinExistence type="predicted"/>
<comment type="subcellular location">
    <subcellularLocation>
        <location evidence="2">Cell membrane</location>
    </subcellularLocation>
    <subcellularLocation>
        <location evidence="1">Membrane</location>
        <topology evidence="1">Single-pass membrane protein</topology>
    </subcellularLocation>
</comment>
<dbReference type="RefSeq" id="WP_183616091.1">
    <property type="nucleotide sequence ID" value="NZ_JACIDY010000002.1"/>
</dbReference>
<name>A0A7W6BZF6_9SPHN</name>
<dbReference type="InterPro" id="IPR026039">
    <property type="entry name" value="YfgM"/>
</dbReference>
<evidence type="ECO:0000259" key="9">
    <source>
        <dbReference type="Pfam" id="PF09976"/>
    </source>
</evidence>
<comment type="caution">
    <text evidence="10">The sequence shown here is derived from an EMBL/GenBank/DDBJ whole genome shotgun (WGS) entry which is preliminary data.</text>
</comment>
<feature type="transmembrane region" description="Helical" evidence="8">
    <location>
        <begin position="48"/>
        <end position="66"/>
    </location>
</feature>
<gene>
    <name evidence="10" type="ORF">GGR39_000930</name>
</gene>
<dbReference type="InterPro" id="IPR018704">
    <property type="entry name" value="SecYEG/CpoB_TPR"/>
</dbReference>
<sequence>MAVPPQTPVTNAAAARRQSEQSGVFMREVDDALRQDQFETFLRRYGKLVIAAIVIGLLAFAAYLFWHHRQKAEAEGASEQLVLALDDLDAGNAAKAQQKLAALTQTDAGHAALARLAQAGIALDKGRTEEAAKLYSQVASDTNVGQPVRDLATVREVGAAFDKLPPQTVVDRLSALAQPGNAWFGVAGEMVGMAYLKQGKPKEAGLLFVKIAKDKTQPDGLRTRVRQLAGQLGYDALDDVVPVSDEDGAPAQGSAGE</sequence>
<keyword evidence="6 8" id="KW-0472">Membrane</keyword>
<evidence type="ECO:0000256" key="2">
    <source>
        <dbReference type="ARBA" id="ARBA00004236"/>
    </source>
</evidence>
<dbReference type="Proteomes" id="UP000561459">
    <property type="component" value="Unassembled WGS sequence"/>
</dbReference>
<dbReference type="Pfam" id="PF09976">
    <property type="entry name" value="TPR_21"/>
    <property type="match status" value="1"/>
</dbReference>
<dbReference type="EMBL" id="JACIDY010000002">
    <property type="protein sequence ID" value="MBB3939290.1"/>
    <property type="molecule type" value="Genomic_DNA"/>
</dbReference>
<evidence type="ECO:0000256" key="3">
    <source>
        <dbReference type="ARBA" id="ARBA00022475"/>
    </source>
</evidence>
<evidence type="ECO:0000256" key="5">
    <source>
        <dbReference type="ARBA" id="ARBA00022989"/>
    </source>
</evidence>
<evidence type="ECO:0000256" key="8">
    <source>
        <dbReference type="SAM" id="Phobius"/>
    </source>
</evidence>
<evidence type="ECO:0000313" key="11">
    <source>
        <dbReference type="Proteomes" id="UP000561459"/>
    </source>
</evidence>
<keyword evidence="5 8" id="KW-1133">Transmembrane helix</keyword>
<accession>A0A7W6BZF6</accession>
<dbReference type="GO" id="GO:0044877">
    <property type="term" value="F:protein-containing complex binding"/>
    <property type="evidence" value="ECO:0007669"/>
    <property type="project" value="InterPro"/>
</dbReference>
<dbReference type="GO" id="GO:0005886">
    <property type="term" value="C:plasma membrane"/>
    <property type="evidence" value="ECO:0007669"/>
    <property type="project" value="UniProtKB-SubCell"/>
</dbReference>
<evidence type="ECO:0000256" key="7">
    <source>
        <dbReference type="ARBA" id="ARBA00023186"/>
    </source>
</evidence>
<evidence type="ECO:0000313" key="10">
    <source>
        <dbReference type="EMBL" id="MBB3939290.1"/>
    </source>
</evidence>
<evidence type="ECO:0000256" key="1">
    <source>
        <dbReference type="ARBA" id="ARBA00004167"/>
    </source>
</evidence>
<dbReference type="PANTHER" id="PTHR38035:SF1">
    <property type="entry name" value="ANCILLARY SECYEG TRANSLOCON SUBUNIT"/>
    <property type="match status" value="1"/>
</dbReference>
<reference evidence="10 11" key="1">
    <citation type="submission" date="2020-08" db="EMBL/GenBank/DDBJ databases">
        <title>Genomic Encyclopedia of Type Strains, Phase IV (KMG-IV): sequencing the most valuable type-strain genomes for metagenomic binning, comparative biology and taxonomic classification.</title>
        <authorList>
            <person name="Goeker M."/>
        </authorList>
    </citation>
    <scope>NUCLEOTIDE SEQUENCE [LARGE SCALE GENOMIC DNA]</scope>
    <source>
        <strain evidence="10 11">DSM 27568</strain>
    </source>
</reference>
<dbReference type="AlphaFoldDB" id="A0A7W6BZF6"/>
<dbReference type="PANTHER" id="PTHR38035">
    <property type="entry name" value="UPF0070 PROTEIN YFGM"/>
    <property type="match status" value="1"/>
</dbReference>